<evidence type="ECO:0000313" key="3">
    <source>
        <dbReference type="Proteomes" id="UP001387293"/>
    </source>
</evidence>
<feature type="compositionally biased region" description="Acidic residues" evidence="1">
    <location>
        <begin position="55"/>
        <end position="75"/>
    </location>
</feature>
<comment type="caution">
    <text evidence="2">The sequence shown here is derived from an EMBL/GenBank/DDBJ whole genome shotgun (WGS) entry which is preliminary data.</text>
</comment>
<dbReference type="Proteomes" id="UP001387293">
    <property type="component" value="Unassembled WGS sequence"/>
</dbReference>
<organism evidence="2 3">
    <name type="scientific">Mesorhizobium salmacidum</name>
    <dbReference type="NCBI Taxonomy" id="3015171"/>
    <lineage>
        <taxon>Bacteria</taxon>
        <taxon>Pseudomonadati</taxon>
        <taxon>Pseudomonadota</taxon>
        <taxon>Alphaproteobacteria</taxon>
        <taxon>Hyphomicrobiales</taxon>
        <taxon>Phyllobacteriaceae</taxon>
        <taxon>Mesorhizobium</taxon>
    </lineage>
</organism>
<sequence length="126" mass="13247">MAEGDPRGVNELLDQSMALITALDVMEADCDLEPSGDELDASATHGWSTGGHWDEDTEQEDSGFGDQDGMNEDCTGEPSLGWTAVLMIKVVADWITGAAVGAAMLPPTSNRGISVACFDHLALHSP</sequence>
<proteinExistence type="predicted"/>
<dbReference type="EMBL" id="JAPYKS010000059">
    <property type="protein sequence ID" value="MEI9413213.1"/>
    <property type="molecule type" value="Genomic_DNA"/>
</dbReference>
<feature type="region of interest" description="Disordered" evidence="1">
    <location>
        <begin position="32"/>
        <end position="76"/>
    </location>
</feature>
<dbReference type="RefSeq" id="WP_337109528.1">
    <property type="nucleotide sequence ID" value="NZ_JAPYKS010000059.1"/>
</dbReference>
<reference evidence="2 3" key="1">
    <citation type="submission" date="2022-12" db="EMBL/GenBank/DDBJ databases">
        <authorList>
            <person name="Muema E."/>
        </authorList>
    </citation>
    <scope>NUCLEOTIDE SEQUENCE [LARGE SCALE GENOMIC DNA]</scope>
    <source>
        <strain evidence="3">1326</strain>
    </source>
</reference>
<protein>
    <submittedName>
        <fullName evidence="2">Uncharacterized protein</fullName>
    </submittedName>
</protein>
<gene>
    <name evidence="2" type="ORF">O7A60_31440</name>
</gene>
<evidence type="ECO:0000256" key="1">
    <source>
        <dbReference type="SAM" id="MobiDB-lite"/>
    </source>
</evidence>
<accession>A0ABU8L6K3</accession>
<evidence type="ECO:0000313" key="2">
    <source>
        <dbReference type="EMBL" id="MEI9413213.1"/>
    </source>
</evidence>
<keyword evidence="3" id="KW-1185">Reference proteome</keyword>
<name>A0ABU8L6K3_9HYPH</name>